<reference evidence="1 2" key="1">
    <citation type="submission" date="2024-10" db="EMBL/GenBank/DDBJ databases">
        <authorList>
            <person name="Kim D."/>
        </authorList>
    </citation>
    <scope>NUCLEOTIDE SEQUENCE [LARGE SCALE GENOMIC DNA]</scope>
    <source>
        <strain evidence="1">BH-2024</strain>
    </source>
</reference>
<dbReference type="EMBL" id="JBICBT010000359">
    <property type="protein sequence ID" value="KAL3116317.1"/>
    <property type="molecule type" value="Genomic_DNA"/>
</dbReference>
<proteinExistence type="predicted"/>
<accession>A0ABD2LM63</accession>
<keyword evidence="2" id="KW-1185">Reference proteome</keyword>
<comment type="caution">
    <text evidence="1">The sequence shown here is derived from an EMBL/GenBank/DDBJ whole genome shotgun (WGS) entry which is preliminary data.</text>
</comment>
<sequence length="335" mass="39055">MSDNQKEAEEKMAKAIFISADCWLSVYDLLPLFNLSCRRIVRRRTGVGEPSIGEPASANSHVPLGIALISHRFDFYVDEHFKTRKWALKSMGIWPKIGKNGTKEMEIDNYDGKALPMPQVEVPRKVRFEHIDIFFIDRNAIAFLHHFRPIFPINFAIRTYNERILELILRNIWPMFRKNIRVMEMSARIFHRLRKFIPSLFNDCPSLRFVFLNFGNLFTEFPCDDSAMASDGQAMTNWLLTPHSNNLPKVFKCCLDMADGNWSSRLEAFKAINRHFLLVRCPIARDASKWTKWEEEAIGGPFYNQWNQIEIHVDKDDDIRDGLLNAMIGPNDQQK</sequence>
<evidence type="ECO:0000313" key="2">
    <source>
        <dbReference type="Proteomes" id="UP001620626"/>
    </source>
</evidence>
<organism evidence="1 2">
    <name type="scientific">Heterodera trifolii</name>
    <dbReference type="NCBI Taxonomy" id="157864"/>
    <lineage>
        <taxon>Eukaryota</taxon>
        <taxon>Metazoa</taxon>
        <taxon>Ecdysozoa</taxon>
        <taxon>Nematoda</taxon>
        <taxon>Chromadorea</taxon>
        <taxon>Rhabditida</taxon>
        <taxon>Tylenchina</taxon>
        <taxon>Tylenchomorpha</taxon>
        <taxon>Tylenchoidea</taxon>
        <taxon>Heteroderidae</taxon>
        <taxon>Heteroderinae</taxon>
        <taxon>Heterodera</taxon>
    </lineage>
</organism>
<protein>
    <submittedName>
        <fullName evidence="1">Uncharacterized protein</fullName>
    </submittedName>
</protein>
<gene>
    <name evidence="1" type="ORF">niasHT_002400</name>
</gene>
<dbReference type="AlphaFoldDB" id="A0ABD2LM63"/>
<dbReference type="Proteomes" id="UP001620626">
    <property type="component" value="Unassembled WGS sequence"/>
</dbReference>
<name>A0ABD2LM63_9BILA</name>
<evidence type="ECO:0000313" key="1">
    <source>
        <dbReference type="EMBL" id="KAL3116317.1"/>
    </source>
</evidence>